<dbReference type="Proteomes" id="UP000077202">
    <property type="component" value="Unassembled WGS sequence"/>
</dbReference>
<organism evidence="1 2">
    <name type="scientific">Marchantia polymorpha subsp. ruderalis</name>
    <dbReference type="NCBI Taxonomy" id="1480154"/>
    <lineage>
        <taxon>Eukaryota</taxon>
        <taxon>Viridiplantae</taxon>
        <taxon>Streptophyta</taxon>
        <taxon>Embryophyta</taxon>
        <taxon>Marchantiophyta</taxon>
        <taxon>Marchantiopsida</taxon>
        <taxon>Marchantiidae</taxon>
        <taxon>Marchantiales</taxon>
        <taxon>Marchantiaceae</taxon>
        <taxon>Marchantia</taxon>
    </lineage>
</organism>
<comment type="caution">
    <text evidence="1">The sequence shown here is derived from an EMBL/GenBank/DDBJ whole genome shotgun (WGS) entry which is preliminary data.</text>
</comment>
<accession>A0A176WP78</accession>
<evidence type="ECO:0000313" key="1">
    <source>
        <dbReference type="EMBL" id="OAE34082.1"/>
    </source>
</evidence>
<protein>
    <submittedName>
        <fullName evidence="1">Uncharacterized protein</fullName>
    </submittedName>
</protein>
<dbReference type="AlphaFoldDB" id="A0A176WP78"/>
<keyword evidence="2" id="KW-1185">Reference proteome</keyword>
<evidence type="ECO:0000313" key="2">
    <source>
        <dbReference type="Proteomes" id="UP000077202"/>
    </source>
</evidence>
<dbReference type="EMBL" id="LVLJ01000455">
    <property type="protein sequence ID" value="OAE34082.1"/>
    <property type="molecule type" value="Genomic_DNA"/>
</dbReference>
<proteinExistence type="predicted"/>
<reference evidence="1" key="1">
    <citation type="submission" date="2016-03" db="EMBL/GenBank/DDBJ databases">
        <title>Mechanisms controlling the formation of the plant cell surface in tip-growing cells are functionally conserved among land plants.</title>
        <authorList>
            <person name="Honkanen S."/>
            <person name="Jones V.A."/>
            <person name="Morieri G."/>
            <person name="Champion C."/>
            <person name="Hetherington A.J."/>
            <person name="Kelly S."/>
            <person name="Saint-Marcoux D."/>
            <person name="Proust H."/>
            <person name="Prescott H."/>
            <person name="Dolan L."/>
        </authorList>
    </citation>
    <scope>NUCLEOTIDE SEQUENCE [LARGE SCALE GENOMIC DNA]</scope>
    <source>
        <tissue evidence="1">Whole gametophyte</tissue>
    </source>
</reference>
<name>A0A176WP78_MARPO</name>
<sequence>MFSSMGTWEKEKVKGTEYLNNHYYTTASSTSENFQAIIDKQEEVKDPQAKTCPVHCLSGTTSWSSQLAVTHIQKLKAIDKSQDDLELRIHIIRSAILKTQRFSRTVQGIMDASARMAQHKNQREDFTDAHVSWCLEIFRQT</sequence>
<gene>
    <name evidence="1" type="ORF">AXG93_2891s1050</name>
</gene>